<dbReference type="FunCoup" id="G0VGE6">
    <property type="interactions" value="939"/>
</dbReference>
<sequence length="739" mass="84402">MSSDLAMLPLKLGKLGESSLFNTGKETHTLNNAEDLNTEEIDQFVASSGKVLKLRKRKNQTFENDTTAKLNNEWRTDQSYGININVLLDRIEATTPTTDQNLNSITKNKNKQSKLWVEKWRPKGFLDLVGNERNNRRILRWLRQWSPVVFKEELPKLPKEPEENIDMDPLLRPQKRILLIHGPPGIGKTSVAHVLAKQAGFSIAEINASDERAGPLVRDKINNTLFNHTFNGSPVCLVADEVDGSLEGGFIRVLLDIINNDEKATQKLTLGQNSSFIKKLKSKSKKKTQQRLLTRPIIAICNNLYSPALEKLRPLCEIVSFKRPSDKALLERLEHVSIKEGLELNKKTLNELIDLAQGDVRNCINNLQFLASGNQSTSTDNNNTWDNSNKDSIVSWFRIVNALFRKDAHRDVKEQFRDLLHAVEVNGSYDRIVQGCFSLFPYVKYSDNGVKKPAVVSDWLYFHDRMFNSLYQHNGELLRYCSIVPLAFFQNFGDVANKEDMRIKNAEFENREIQKSNADILSSLIHRISMENPKMMSFIDRNTLIFDILPYVDRMLSSDISKVKDLTVKSAMLEDLLNILNYFVLKITQVPAFGMEIKNSLTLDPPIDKVVLLEPSSVKNATFKRPTMLHLLLAKIEERKVKKRRIDKVEKQLQTEEEDRATKKSKISSGRGSTIDFFKSQYSAINKETASSQDIPKQNADAAGRAGSKNEETTRIWVRYKEGFSNAVRKNVTWESLWQ</sequence>
<dbReference type="eggNOG" id="KOG1969">
    <property type="taxonomic scope" value="Eukaryota"/>
</dbReference>
<dbReference type="SUPFAM" id="SSF52540">
    <property type="entry name" value="P-loop containing nucleoside triphosphate hydrolases"/>
    <property type="match status" value="1"/>
</dbReference>
<feature type="region of interest" description="Disordered" evidence="4">
    <location>
        <begin position="653"/>
        <end position="672"/>
    </location>
</feature>
<dbReference type="OrthoDB" id="2195431at2759"/>
<gene>
    <name evidence="6" type="primary">NCAS0F00820</name>
    <name evidence="6" type="ordered locus">NCAS_0F00820</name>
</gene>
<dbReference type="GeneID" id="96904215"/>
<dbReference type="GO" id="GO:0007064">
    <property type="term" value="P:mitotic sister chromatid cohesion"/>
    <property type="evidence" value="ECO:0007669"/>
    <property type="project" value="EnsemblFungi"/>
</dbReference>
<dbReference type="GO" id="GO:0003677">
    <property type="term" value="F:DNA binding"/>
    <property type="evidence" value="ECO:0007669"/>
    <property type="project" value="TreeGrafter"/>
</dbReference>
<evidence type="ECO:0000256" key="1">
    <source>
        <dbReference type="ARBA" id="ARBA00022705"/>
    </source>
</evidence>
<dbReference type="GO" id="GO:0003689">
    <property type="term" value="F:DNA clamp loader activity"/>
    <property type="evidence" value="ECO:0007669"/>
    <property type="project" value="EnsemblFungi"/>
</dbReference>
<dbReference type="CDD" id="cd18140">
    <property type="entry name" value="HLD_clamp_RFC"/>
    <property type="match status" value="1"/>
</dbReference>
<dbReference type="Proteomes" id="UP000001640">
    <property type="component" value="Chromosome 6"/>
</dbReference>
<evidence type="ECO:0000256" key="2">
    <source>
        <dbReference type="ARBA" id="ARBA00022741"/>
    </source>
</evidence>
<dbReference type="CDD" id="cd00009">
    <property type="entry name" value="AAA"/>
    <property type="match status" value="1"/>
</dbReference>
<evidence type="ECO:0000259" key="5">
    <source>
        <dbReference type="SMART" id="SM00382"/>
    </source>
</evidence>
<keyword evidence="2" id="KW-0547">Nucleotide-binding</keyword>
<dbReference type="SMART" id="SM00382">
    <property type="entry name" value="AAA"/>
    <property type="match status" value="1"/>
</dbReference>
<dbReference type="Gene3D" id="3.40.50.300">
    <property type="entry name" value="P-loop containing nucleotide triphosphate hydrolases"/>
    <property type="match status" value="1"/>
</dbReference>
<dbReference type="InParanoid" id="G0VGE6"/>
<dbReference type="InterPro" id="IPR003593">
    <property type="entry name" value="AAA+_ATPase"/>
</dbReference>
<keyword evidence="3" id="KW-0067">ATP-binding</keyword>
<dbReference type="KEGG" id="ncs:NCAS_0F00820"/>
<reference evidence="6 7" key="1">
    <citation type="journal article" date="2011" name="Proc. Natl. Acad. Sci. U.S.A.">
        <title>Evolutionary erosion of yeast sex chromosomes by mating-type switching accidents.</title>
        <authorList>
            <person name="Gordon J.L."/>
            <person name="Armisen D."/>
            <person name="Proux-Wera E."/>
            <person name="Oheigeartaigh S.S."/>
            <person name="Byrne K.P."/>
            <person name="Wolfe K.H."/>
        </authorList>
    </citation>
    <scope>NUCLEOTIDE SEQUENCE [LARGE SCALE GENOMIC DNA]</scope>
    <source>
        <strain evidence="7">ATCC 76901 / BCRC 22586 / CBS 4309 / NBRC 1992 / NRRL Y-12630</strain>
    </source>
</reference>
<dbReference type="OMA" id="RWLKGWE"/>
<feature type="domain" description="AAA+ ATPase" evidence="5">
    <location>
        <begin position="174"/>
        <end position="325"/>
    </location>
</feature>
<dbReference type="EMBL" id="HE576757">
    <property type="protein sequence ID" value="CCC70566.1"/>
    <property type="molecule type" value="Genomic_DNA"/>
</dbReference>
<dbReference type="Gene3D" id="1.10.8.60">
    <property type="match status" value="1"/>
</dbReference>
<dbReference type="GO" id="GO:0035753">
    <property type="term" value="P:maintenance of DNA trinucleotide repeats"/>
    <property type="evidence" value="ECO:0007669"/>
    <property type="project" value="EnsemblFungi"/>
</dbReference>
<evidence type="ECO:0000313" key="6">
    <source>
        <dbReference type="EMBL" id="CCC70566.1"/>
    </source>
</evidence>
<dbReference type="GO" id="GO:0005524">
    <property type="term" value="F:ATP binding"/>
    <property type="evidence" value="ECO:0007669"/>
    <property type="project" value="UniProtKB-KW"/>
</dbReference>
<dbReference type="AlphaFoldDB" id="G0VGE6"/>
<dbReference type="RefSeq" id="XP_003676922.1">
    <property type="nucleotide sequence ID" value="XM_003676874.1"/>
</dbReference>
<dbReference type="GO" id="GO:0031390">
    <property type="term" value="C:Ctf18 RFC-like complex"/>
    <property type="evidence" value="ECO:0007669"/>
    <property type="project" value="EnsemblFungi"/>
</dbReference>
<name>G0VGE6_NAUCA</name>
<dbReference type="HOGENOM" id="CLU_004894_3_1_1"/>
<dbReference type="GO" id="GO:0034398">
    <property type="term" value="P:telomere tethering at nuclear periphery"/>
    <property type="evidence" value="ECO:0007669"/>
    <property type="project" value="EnsemblFungi"/>
</dbReference>
<organism evidence="6 7">
    <name type="scientific">Naumovozyma castellii</name>
    <name type="common">Yeast</name>
    <name type="synonym">Saccharomyces castellii</name>
    <dbReference type="NCBI Taxonomy" id="27288"/>
    <lineage>
        <taxon>Eukaryota</taxon>
        <taxon>Fungi</taxon>
        <taxon>Dikarya</taxon>
        <taxon>Ascomycota</taxon>
        <taxon>Saccharomycotina</taxon>
        <taxon>Saccharomycetes</taxon>
        <taxon>Saccharomycetales</taxon>
        <taxon>Saccharomycetaceae</taxon>
        <taxon>Naumovozyma</taxon>
    </lineage>
</organism>
<dbReference type="PANTHER" id="PTHR23389">
    <property type="entry name" value="CHROMOSOME TRANSMISSION FIDELITY FACTOR 18"/>
    <property type="match status" value="1"/>
</dbReference>
<dbReference type="InterPro" id="IPR003959">
    <property type="entry name" value="ATPase_AAA_core"/>
</dbReference>
<dbReference type="STRING" id="1064592.G0VGE6"/>
<dbReference type="GO" id="GO:0000724">
    <property type="term" value="P:double-strand break repair via homologous recombination"/>
    <property type="evidence" value="ECO:0007669"/>
    <property type="project" value="EnsemblFungi"/>
</dbReference>
<evidence type="ECO:0000313" key="7">
    <source>
        <dbReference type="Proteomes" id="UP000001640"/>
    </source>
</evidence>
<dbReference type="GO" id="GO:0006270">
    <property type="term" value="P:DNA replication initiation"/>
    <property type="evidence" value="ECO:0007669"/>
    <property type="project" value="EnsemblFungi"/>
</dbReference>
<reference key="2">
    <citation type="submission" date="2011-08" db="EMBL/GenBank/DDBJ databases">
        <title>Genome sequence of Naumovozyma castellii.</title>
        <authorList>
            <person name="Gordon J.L."/>
            <person name="Armisen D."/>
            <person name="Proux-Wera E."/>
            <person name="OhEigeartaigh S.S."/>
            <person name="Byrne K.P."/>
            <person name="Wolfe K.H."/>
        </authorList>
    </citation>
    <scope>NUCLEOTIDE SEQUENCE</scope>
    <source>
        <strain>Type strain:CBS 4309</strain>
    </source>
</reference>
<evidence type="ECO:0000256" key="3">
    <source>
        <dbReference type="ARBA" id="ARBA00022840"/>
    </source>
</evidence>
<keyword evidence="1" id="KW-0235">DNA replication</keyword>
<evidence type="ECO:0000256" key="4">
    <source>
        <dbReference type="SAM" id="MobiDB-lite"/>
    </source>
</evidence>
<protein>
    <recommendedName>
        <fullName evidence="5">AAA+ ATPase domain-containing protein</fullName>
    </recommendedName>
</protein>
<dbReference type="InterPro" id="IPR047854">
    <property type="entry name" value="RFC_lid"/>
</dbReference>
<feature type="region of interest" description="Disordered" evidence="4">
    <location>
        <begin position="689"/>
        <end position="709"/>
    </location>
</feature>
<dbReference type="Pfam" id="PF25361">
    <property type="entry name" value="AAA_lid_RFC1"/>
    <property type="match status" value="1"/>
</dbReference>
<proteinExistence type="predicted"/>
<dbReference type="GO" id="GO:0016887">
    <property type="term" value="F:ATP hydrolysis activity"/>
    <property type="evidence" value="ECO:0007669"/>
    <property type="project" value="InterPro"/>
</dbReference>
<keyword evidence="7" id="KW-1185">Reference proteome</keyword>
<dbReference type="PANTHER" id="PTHR23389:SF3">
    <property type="entry name" value="CHROMOSOME TRANSMISSION FIDELITY PROTEIN 18 HOMOLOG"/>
    <property type="match status" value="1"/>
</dbReference>
<dbReference type="Pfam" id="PF00004">
    <property type="entry name" value="AAA"/>
    <property type="match status" value="1"/>
</dbReference>
<dbReference type="GO" id="GO:0043596">
    <property type="term" value="C:nuclear replication fork"/>
    <property type="evidence" value="ECO:0007669"/>
    <property type="project" value="EnsemblFungi"/>
</dbReference>
<accession>G0VGE6</accession>
<dbReference type="InterPro" id="IPR027417">
    <property type="entry name" value="P-loop_NTPase"/>
</dbReference>